<evidence type="ECO:0000313" key="6">
    <source>
        <dbReference type="Proteomes" id="UP000619293"/>
    </source>
</evidence>
<dbReference type="EMBL" id="BONG01000013">
    <property type="protein sequence ID" value="GIF89233.1"/>
    <property type="molecule type" value="Genomic_DNA"/>
</dbReference>
<proteinExistence type="predicted"/>
<keyword evidence="1" id="KW-0175">Coiled coil</keyword>
<dbReference type="Gene3D" id="6.10.250.3150">
    <property type="match status" value="1"/>
</dbReference>
<feature type="chain" id="PRO_5038801167" description="ARB-07466-like C-terminal domain-containing protein" evidence="3">
    <location>
        <begin position="33"/>
        <end position="347"/>
    </location>
</feature>
<organism evidence="5 6">
    <name type="scientific">Catellatospora chokoriensis</name>
    <dbReference type="NCBI Taxonomy" id="310353"/>
    <lineage>
        <taxon>Bacteria</taxon>
        <taxon>Bacillati</taxon>
        <taxon>Actinomycetota</taxon>
        <taxon>Actinomycetes</taxon>
        <taxon>Micromonosporales</taxon>
        <taxon>Micromonosporaceae</taxon>
        <taxon>Catellatospora</taxon>
    </lineage>
</organism>
<evidence type="ECO:0000313" key="5">
    <source>
        <dbReference type="EMBL" id="GIF89233.1"/>
    </source>
</evidence>
<dbReference type="Proteomes" id="UP000619293">
    <property type="component" value="Unassembled WGS sequence"/>
</dbReference>
<dbReference type="InterPro" id="IPR058593">
    <property type="entry name" value="ARB_07466-like_C"/>
</dbReference>
<comment type="caution">
    <text evidence="5">The sequence shown here is derived from an EMBL/GenBank/DDBJ whole genome shotgun (WGS) entry which is preliminary data.</text>
</comment>
<feature type="region of interest" description="Disordered" evidence="2">
    <location>
        <begin position="190"/>
        <end position="218"/>
    </location>
</feature>
<protein>
    <recommendedName>
        <fullName evidence="4">ARB-07466-like C-terminal domain-containing protein</fullName>
    </recommendedName>
</protein>
<dbReference type="AlphaFoldDB" id="A0A8J3NRC4"/>
<evidence type="ECO:0000256" key="3">
    <source>
        <dbReference type="SAM" id="SignalP"/>
    </source>
</evidence>
<feature type="compositionally biased region" description="Polar residues" evidence="2">
    <location>
        <begin position="190"/>
        <end position="200"/>
    </location>
</feature>
<accession>A0A8J3NRC4</accession>
<gene>
    <name evidence="5" type="ORF">Cch02nite_26770</name>
</gene>
<evidence type="ECO:0000256" key="2">
    <source>
        <dbReference type="SAM" id="MobiDB-lite"/>
    </source>
</evidence>
<keyword evidence="3" id="KW-0732">Signal</keyword>
<evidence type="ECO:0000256" key="1">
    <source>
        <dbReference type="SAM" id="Coils"/>
    </source>
</evidence>
<keyword evidence="6" id="KW-1185">Reference proteome</keyword>
<name>A0A8J3NRC4_9ACTN</name>
<sequence length="347" mass="37006">MTPTVPRTRRRAAHLALLLAALFLVVSGLAPAAPAFAEPNEGSSKTLAQLRENLEVAAKGYLEAEAALETAKASQKALAAELITAESELERLRVFVGQYAAEAYKTGKLGVVSLMISGSQPGSLLSKASAMDRMTQRDEARMADFRTRKQEVTAKKAAIDIQLKLQQDALKEIEKRKKAADQALRAVDGRSSSGYINPNSPLAKPAPRNANGSWPSEGCSIKDPTTSGCITPRTLWAMNQAKANGFGRYVSCHRSGGGGEHPKGRACDFASATGGFTNSSASGGDRTYGNNLASFFIKNASRLGVMYVIWFCKIWINGGWKNYSSAGSNCGDNPAGDHTNHVHVSIL</sequence>
<evidence type="ECO:0000259" key="4">
    <source>
        <dbReference type="Pfam" id="PF26571"/>
    </source>
</evidence>
<feature type="coiled-coil region" evidence="1">
    <location>
        <begin position="163"/>
        <end position="190"/>
    </location>
</feature>
<dbReference type="RefSeq" id="WP_239120518.1">
    <property type="nucleotide sequence ID" value="NZ_BAAALB010000011.1"/>
</dbReference>
<dbReference type="Pfam" id="PF26571">
    <property type="entry name" value="VldE"/>
    <property type="match status" value="1"/>
</dbReference>
<reference evidence="5 6" key="1">
    <citation type="submission" date="2021-01" db="EMBL/GenBank/DDBJ databases">
        <title>Whole genome shotgun sequence of Catellatospora chokoriensis NBRC 107358.</title>
        <authorList>
            <person name="Komaki H."/>
            <person name="Tamura T."/>
        </authorList>
    </citation>
    <scope>NUCLEOTIDE SEQUENCE [LARGE SCALE GENOMIC DNA]</scope>
    <source>
        <strain evidence="5 6">NBRC 107358</strain>
    </source>
</reference>
<feature type="domain" description="ARB-07466-like C-terminal" evidence="4">
    <location>
        <begin position="227"/>
        <end position="329"/>
    </location>
</feature>
<dbReference type="PROSITE" id="PS51318">
    <property type="entry name" value="TAT"/>
    <property type="match status" value="1"/>
</dbReference>
<feature type="signal peptide" evidence="3">
    <location>
        <begin position="1"/>
        <end position="32"/>
    </location>
</feature>
<dbReference type="InterPro" id="IPR006311">
    <property type="entry name" value="TAT_signal"/>
</dbReference>